<evidence type="ECO:0000256" key="6">
    <source>
        <dbReference type="SAM" id="MobiDB-lite"/>
    </source>
</evidence>
<keyword evidence="3 8" id="KW-0418">Kinase</keyword>
<dbReference type="Proteomes" id="UP001221838">
    <property type="component" value="Unassembled WGS sequence"/>
</dbReference>
<sequence length="597" mass="65492">MTTDILHPDKLGPGSSVGPWNILELLGAGGFGRVFKAEQDGKLYALKMATRLPGQKAPGEEDIDGRCQREATALRERTPHPNLPCLHAVGRWPDAEQGFLYIVTEYVDGWRFHDWREAVHPTAAQLVDVVLEIVRVVAELHKAGIHHRDLNAHNILIRREDGRPCLLDFGSARLPGVTTLTKGLPPVALPVLPPEALRHACAHGETARFDGGATADLYAIGVLLYQALTDGYPFNPKLSLERLATVIMLRSPRPPHRVNPKVPESLSAITLKLLSKRPEDRFASAESLFQALWEAAKERTSSTWKVPLDLPESGPAPMTEEEHAERQRDEEKNLQAAWDQEQEQAEEDSTDTEPPQQKQRVQKAVKTTMACALLISAMALAWWMVRVPQGMPAEPSPIQQKGQEVALLEKPPEAETPMPSKEPVPVKTPKNASKPSPPQRDKGTVGKALAIAACTALAGCPGAQVYPKAYPEPCPAGALETMKKLNIRIGETGYAAFFPVGGVRKINVQEGWTSVRLIGRKLGDLPTGTVLSGRLIFGNRVYGRLTQAHFQGQDIPICVEMRDVEERGRGLIREANDDPNAVTVYSTLGFKTVSTFE</sequence>
<dbReference type="GO" id="GO:0016301">
    <property type="term" value="F:kinase activity"/>
    <property type="evidence" value="ECO:0007669"/>
    <property type="project" value="UniProtKB-KW"/>
</dbReference>
<dbReference type="EMBL" id="JAQNDM010000002">
    <property type="protein sequence ID" value="MDC0712663.1"/>
    <property type="molecule type" value="Genomic_DNA"/>
</dbReference>
<dbReference type="PANTHER" id="PTHR43289:SF6">
    <property type="entry name" value="SERINE_THREONINE-PROTEIN KINASE NEKL-3"/>
    <property type="match status" value="1"/>
</dbReference>
<dbReference type="InterPro" id="IPR000719">
    <property type="entry name" value="Prot_kinase_dom"/>
</dbReference>
<accession>A0ABT5DHR8</accession>
<feature type="region of interest" description="Disordered" evidence="6">
    <location>
        <begin position="304"/>
        <end position="361"/>
    </location>
</feature>
<organism evidence="8 9">
    <name type="scientific">Stigmatella ashevillensis</name>
    <dbReference type="NCBI Taxonomy" id="2995309"/>
    <lineage>
        <taxon>Bacteria</taxon>
        <taxon>Pseudomonadati</taxon>
        <taxon>Myxococcota</taxon>
        <taxon>Myxococcia</taxon>
        <taxon>Myxococcales</taxon>
        <taxon>Cystobacterineae</taxon>
        <taxon>Archangiaceae</taxon>
        <taxon>Stigmatella</taxon>
    </lineage>
</organism>
<name>A0ABT5DHR8_9BACT</name>
<evidence type="ECO:0000256" key="5">
    <source>
        <dbReference type="PROSITE-ProRule" id="PRU10141"/>
    </source>
</evidence>
<dbReference type="CDD" id="cd14014">
    <property type="entry name" value="STKc_PknB_like"/>
    <property type="match status" value="1"/>
</dbReference>
<dbReference type="Gene3D" id="1.10.510.10">
    <property type="entry name" value="Transferase(Phosphotransferase) domain 1"/>
    <property type="match status" value="1"/>
</dbReference>
<feature type="domain" description="Protein kinase" evidence="7">
    <location>
        <begin position="20"/>
        <end position="293"/>
    </location>
</feature>
<dbReference type="Pfam" id="PF00069">
    <property type="entry name" value="Pkinase"/>
    <property type="match status" value="1"/>
</dbReference>
<gene>
    <name evidence="8" type="ORF">POL68_29640</name>
</gene>
<feature type="binding site" evidence="5">
    <location>
        <position position="47"/>
    </location>
    <ligand>
        <name>ATP</name>
        <dbReference type="ChEBI" id="CHEBI:30616"/>
    </ligand>
</feature>
<evidence type="ECO:0000256" key="4">
    <source>
        <dbReference type="ARBA" id="ARBA00022840"/>
    </source>
</evidence>
<comment type="caution">
    <text evidence="8">The sequence shown here is derived from an EMBL/GenBank/DDBJ whole genome shotgun (WGS) entry which is preliminary data.</text>
</comment>
<evidence type="ECO:0000256" key="3">
    <source>
        <dbReference type="ARBA" id="ARBA00022777"/>
    </source>
</evidence>
<proteinExistence type="predicted"/>
<dbReference type="RefSeq" id="WP_272142800.1">
    <property type="nucleotide sequence ID" value="NZ_JAQNDM010000002.1"/>
</dbReference>
<dbReference type="InterPro" id="IPR017441">
    <property type="entry name" value="Protein_kinase_ATP_BS"/>
</dbReference>
<evidence type="ECO:0000313" key="8">
    <source>
        <dbReference type="EMBL" id="MDC0712663.1"/>
    </source>
</evidence>
<dbReference type="PANTHER" id="PTHR43289">
    <property type="entry name" value="MITOGEN-ACTIVATED PROTEIN KINASE KINASE KINASE 20-RELATED"/>
    <property type="match status" value="1"/>
</dbReference>
<evidence type="ECO:0000256" key="1">
    <source>
        <dbReference type="ARBA" id="ARBA00022679"/>
    </source>
</evidence>
<feature type="compositionally biased region" description="Acidic residues" evidence="6">
    <location>
        <begin position="340"/>
        <end position="351"/>
    </location>
</feature>
<feature type="region of interest" description="Disordered" evidence="6">
    <location>
        <begin position="410"/>
        <end position="444"/>
    </location>
</feature>
<dbReference type="InterPro" id="IPR011009">
    <property type="entry name" value="Kinase-like_dom_sf"/>
</dbReference>
<evidence type="ECO:0000259" key="7">
    <source>
        <dbReference type="PROSITE" id="PS50011"/>
    </source>
</evidence>
<dbReference type="PROSITE" id="PS50011">
    <property type="entry name" value="PROTEIN_KINASE_DOM"/>
    <property type="match status" value="1"/>
</dbReference>
<keyword evidence="1" id="KW-0808">Transferase</keyword>
<keyword evidence="9" id="KW-1185">Reference proteome</keyword>
<feature type="compositionally biased region" description="Basic and acidic residues" evidence="6">
    <location>
        <begin position="320"/>
        <end position="333"/>
    </location>
</feature>
<reference evidence="8 9" key="1">
    <citation type="submission" date="2022-11" db="EMBL/GenBank/DDBJ databases">
        <title>Minimal conservation of predation-associated metabolite biosynthetic gene clusters underscores biosynthetic potential of Myxococcota including descriptions for ten novel species: Archangium lansinium sp. nov., Myxococcus landrumus sp. nov., Nannocystis bai.</title>
        <authorList>
            <person name="Ahearne A."/>
            <person name="Stevens C."/>
            <person name="Dowd S."/>
        </authorList>
    </citation>
    <scope>NUCLEOTIDE SEQUENCE [LARGE SCALE GENOMIC DNA]</scope>
    <source>
        <strain evidence="8 9">NCWAL01</strain>
    </source>
</reference>
<evidence type="ECO:0000256" key="2">
    <source>
        <dbReference type="ARBA" id="ARBA00022741"/>
    </source>
</evidence>
<dbReference type="Gene3D" id="3.30.200.20">
    <property type="entry name" value="Phosphorylase Kinase, domain 1"/>
    <property type="match status" value="1"/>
</dbReference>
<keyword evidence="4 5" id="KW-0067">ATP-binding</keyword>
<dbReference type="PROSITE" id="PS00107">
    <property type="entry name" value="PROTEIN_KINASE_ATP"/>
    <property type="match status" value="1"/>
</dbReference>
<protein>
    <submittedName>
        <fullName evidence="8">Protein kinase</fullName>
    </submittedName>
</protein>
<evidence type="ECO:0000313" key="9">
    <source>
        <dbReference type="Proteomes" id="UP001221838"/>
    </source>
</evidence>
<dbReference type="SUPFAM" id="SSF56112">
    <property type="entry name" value="Protein kinase-like (PK-like)"/>
    <property type="match status" value="1"/>
</dbReference>
<keyword evidence="2 5" id="KW-0547">Nucleotide-binding</keyword>